<dbReference type="Pfam" id="PF00447">
    <property type="entry name" value="HSF_DNA-bind"/>
    <property type="match status" value="1"/>
</dbReference>
<protein>
    <submittedName>
        <fullName evidence="5">HSF-type DNA-binding protein</fullName>
    </submittedName>
</protein>
<name>A0A9K3KF26_9STRA</name>
<evidence type="ECO:0000256" key="1">
    <source>
        <dbReference type="ARBA" id="ARBA00023125"/>
    </source>
</evidence>
<feature type="domain" description="HSF-type DNA-binding" evidence="4">
    <location>
        <begin position="82"/>
        <end position="179"/>
    </location>
</feature>
<comment type="similarity">
    <text evidence="2">Belongs to the HSF family.</text>
</comment>
<evidence type="ECO:0000256" key="3">
    <source>
        <dbReference type="SAM" id="MobiDB-lite"/>
    </source>
</evidence>
<evidence type="ECO:0000313" key="6">
    <source>
        <dbReference type="Proteomes" id="UP000693970"/>
    </source>
</evidence>
<dbReference type="SMART" id="SM00415">
    <property type="entry name" value="HSF"/>
    <property type="match status" value="1"/>
</dbReference>
<evidence type="ECO:0000313" key="5">
    <source>
        <dbReference type="EMBL" id="KAG7342512.1"/>
    </source>
</evidence>
<evidence type="ECO:0000259" key="4">
    <source>
        <dbReference type="SMART" id="SM00415"/>
    </source>
</evidence>
<dbReference type="AlphaFoldDB" id="A0A9K3KF26"/>
<dbReference type="EMBL" id="JAGRRH010000025">
    <property type="protein sequence ID" value="KAG7342512.1"/>
    <property type="molecule type" value="Genomic_DNA"/>
</dbReference>
<accession>A0A9K3KF26</accession>
<dbReference type="GO" id="GO:0003700">
    <property type="term" value="F:DNA-binding transcription factor activity"/>
    <property type="evidence" value="ECO:0007669"/>
    <property type="project" value="InterPro"/>
</dbReference>
<evidence type="ECO:0000256" key="2">
    <source>
        <dbReference type="RuleBase" id="RU004020"/>
    </source>
</evidence>
<reference evidence="5" key="2">
    <citation type="submission" date="2021-04" db="EMBL/GenBank/DDBJ databases">
        <authorList>
            <person name="Podell S."/>
        </authorList>
    </citation>
    <scope>NUCLEOTIDE SEQUENCE</scope>
    <source>
        <strain evidence="5">Hildebrandi</strain>
    </source>
</reference>
<dbReference type="InterPro" id="IPR000232">
    <property type="entry name" value="HSF_DNA-bd"/>
</dbReference>
<comment type="caution">
    <text evidence="5">The sequence shown here is derived from an EMBL/GenBank/DDBJ whole genome shotgun (WGS) entry which is preliminary data.</text>
</comment>
<dbReference type="OrthoDB" id="54804at2759"/>
<dbReference type="PANTHER" id="PTHR10015:SF206">
    <property type="entry name" value="HSF-TYPE DNA-BINDING DOMAIN-CONTAINING PROTEIN"/>
    <property type="match status" value="1"/>
</dbReference>
<dbReference type="GO" id="GO:0043565">
    <property type="term" value="F:sequence-specific DNA binding"/>
    <property type="evidence" value="ECO:0007669"/>
    <property type="project" value="InterPro"/>
</dbReference>
<keyword evidence="1 5" id="KW-0238">DNA-binding</keyword>
<organism evidence="5 6">
    <name type="scientific">Nitzschia inconspicua</name>
    <dbReference type="NCBI Taxonomy" id="303405"/>
    <lineage>
        <taxon>Eukaryota</taxon>
        <taxon>Sar</taxon>
        <taxon>Stramenopiles</taxon>
        <taxon>Ochrophyta</taxon>
        <taxon>Bacillariophyta</taxon>
        <taxon>Bacillariophyceae</taxon>
        <taxon>Bacillariophycidae</taxon>
        <taxon>Bacillariales</taxon>
        <taxon>Bacillariaceae</taxon>
        <taxon>Nitzschia</taxon>
    </lineage>
</organism>
<sequence>MEKNCYLHQQQKQHYDTNNIKIPIPATAKPVNPTLLKDPTPMPSTYLNNLVLPRKEKKTKQARKPWNSAHLSPTTIASSLEAPFAVRVHRMLTAVSGLGLEDIVSWNPDGRTFRVHKPSEFERWILPNYFTNQTQYRSFQRQLNFYAFSRIKTGHLAGSYGHACFVKGQEALAHCIQRVPKGLSSLKLQQVVSPESQVHKSPQYPDLVASSTEALLAANPPPPHSFGTVANRSVTSTKMNRRTPVMRNTHNALLGRPNVATIIEESKQTIRQKQQQRPEEELWSPLAEEGSSLPRRESALMLMLGENSDACNTTTPLALTMLQPLDCIPDDIFET</sequence>
<gene>
    <name evidence="5" type="ORF">IV203_007605</name>
</gene>
<dbReference type="PANTHER" id="PTHR10015">
    <property type="entry name" value="HEAT SHOCK TRANSCRIPTION FACTOR"/>
    <property type="match status" value="1"/>
</dbReference>
<dbReference type="Proteomes" id="UP000693970">
    <property type="component" value="Unassembled WGS sequence"/>
</dbReference>
<keyword evidence="6" id="KW-1185">Reference proteome</keyword>
<reference evidence="5" key="1">
    <citation type="journal article" date="2021" name="Sci. Rep.">
        <title>Diploid genomic architecture of Nitzschia inconspicua, an elite biomass production diatom.</title>
        <authorList>
            <person name="Oliver A."/>
            <person name="Podell S."/>
            <person name="Pinowska A."/>
            <person name="Traller J.C."/>
            <person name="Smith S.R."/>
            <person name="McClure R."/>
            <person name="Beliaev A."/>
            <person name="Bohutskyi P."/>
            <person name="Hill E.A."/>
            <person name="Rabines A."/>
            <person name="Zheng H."/>
            <person name="Allen L.Z."/>
            <person name="Kuo A."/>
            <person name="Grigoriev I.V."/>
            <person name="Allen A.E."/>
            <person name="Hazlebeck D."/>
            <person name="Allen E.E."/>
        </authorList>
    </citation>
    <scope>NUCLEOTIDE SEQUENCE</scope>
    <source>
        <strain evidence="5">Hildebrandi</strain>
    </source>
</reference>
<proteinExistence type="inferred from homology"/>
<feature type="region of interest" description="Disordered" evidence="3">
    <location>
        <begin position="270"/>
        <end position="291"/>
    </location>
</feature>